<protein>
    <submittedName>
        <fullName evidence="1">Uncharacterized protein</fullName>
    </submittedName>
</protein>
<dbReference type="EMBL" id="GBXM01024532">
    <property type="protein sequence ID" value="JAH84045.1"/>
    <property type="molecule type" value="Transcribed_RNA"/>
</dbReference>
<name>A0A0E9W387_ANGAN</name>
<dbReference type="AlphaFoldDB" id="A0A0E9W387"/>
<organism evidence="1">
    <name type="scientific">Anguilla anguilla</name>
    <name type="common">European freshwater eel</name>
    <name type="synonym">Muraena anguilla</name>
    <dbReference type="NCBI Taxonomy" id="7936"/>
    <lineage>
        <taxon>Eukaryota</taxon>
        <taxon>Metazoa</taxon>
        <taxon>Chordata</taxon>
        <taxon>Craniata</taxon>
        <taxon>Vertebrata</taxon>
        <taxon>Euteleostomi</taxon>
        <taxon>Actinopterygii</taxon>
        <taxon>Neopterygii</taxon>
        <taxon>Teleostei</taxon>
        <taxon>Anguilliformes</taxon>
        <taxon>Anguillidae</taxon>
        <taxon>Anguilla</taxon>
    </lineage>
</organism>
<proteinExistence type="predicted"/>
<reference evidence="1" key="2">
    <citation type="journal article" date="2015" name="Fish Shellfish Immunol.">
        <title>Early steps in the European eel (Anguilla anguilla)-Vibrio vulnificus interaction in the gills: Role of the RtxA13 toxin.</title>
        <authorList>
            <person name="Callol A."/>
            <person name="Pajuelo D."/>
            <person name="Ebbesson L."/>
            <person name="Teles M."/>
            <person name="MacKenzie S."/>
            <person name="Amaro C."/>
        </authorList>
    </citation>
    <scope>NUCLEOTIDE SEQUENCE</scope>
</reference>
<sequence>MRCLQHTIHLSDSLMLLMIVSF</sequence>
<reference evidence="1" key="1">
    <citation type="submission" date="2014-11" db="EMBL/GenBank/DDBJ databases">
        <authorList>
            <person name="Amaro Gonzalez C."/>
        </authorList>
    </citation>
    <scope>NUCLEOTIDE SEQUENCE</scope>
</reference>
<evidence type="ECO:0000313" key="1">
    <source>
        <dbReference type="EMBL" id="JAH84045.1"/>
    </source>
</evidence>
<accession>A0A0E9W387</accession>